<dbReference type="AlphaFoldDB" id="B8IKZ1"/>
<dbReference type="KEGG" id="mno:Mnod_3255"/>
<dbReference type="eggNOG" id="ENOG502ZZ2U">
    <property type="taxonomic scope" value="Bacteria"/>
</dbReference>
<dbReference type="EMBL" id="CP001349">
    <property type="protein sequence ID" value="ACL58179.1"/>
    <property type="molecule type" value="Genomic_DNA"/>
</dbReference>
<evidence type="ECO:0000313" key="2">
    <source>
        <dbReference type="Proteomes" id="UP000008207"/>
    </source>
</evidence>
<reference evidence="1 2" key="1">
    <citation type="submission" date="2009-01" db="EMBL/GenBank/DDBJ databases">
        <title>Complete sequence of chromosome of Methylobacterium nodulans ORS 2060.</title>
        <authorList>
            <consortium name="US DOE Joint Genome Institute"/>
            <person name="Lucas S."/>
            <person name="Copeland A."/>
            <person name="Lapidus A."/>
            <person name="Glavina del Rio T."/>
            <person name="Dalin E."/>
            <person name="Tice H."/>
            <person name="Bruce D."/>
            <person name="Goodwin L."/>
            <person name="Pitluck S."/>
            <person name="Sims D."/>
            <person name="Brettin T."/>
            <person name="Detter J.C."/>
            <person name="Han C."/>
            <person name="Larimer F."/>
            <person name="Land M."/>
            <person name="Hauser L."/>
            <person name="Kyrpides N."/>
            <person name="Ivanova N."/>
            <person name="Marx C.J."/>
            <person name="Richardson P."/>
        </authorList>
    </citation>
    <scope>NUCLEOTIDE SEQUENCE [LARGE SCALE GENOMIC DNA]</scope>
    <source>
        <strain evidence="2">LMG 21967 / CNCM I-2342 / ORS 2060</strain>
    </source>
</reference>
<organism evidence="1 2">
    <name type="scientific">Methylobacterium nodulans (strain LMG 21967 / CNCM I-2342 / ORS 2060)</name>
    <dbReference type="NCBI Taxonomy" id="460265"/>
    <lineage>
        <taxon>Bacteria</taxon>
        <taxon>Pseudomonadati</taxon>
        <taxon>Pseudomonadota</taxon>
        <taxon>Alphaproteobacteria</taxon>
        <taxon>Hyphomicrobiales</taxon>
        <taxon>Methylobacteriaceae</taxon>
        <taxon>Methylobacterium</taxon>
    </lineage>
</organism>
<proteinExistence type="predicted"/>
<name>B8IKZ1_METNO</name>
<dbReference type="Proteomes" id="UP000008207">
    <property type="component" value="Chromosome"/>
</dbReference>
<gene>
    <name evidence="1" type="ordered locus">Mnod_3255</name>
</gene>
<protein>
    <submittedName>
        <fullName evidence="1">Uncharacterized protein</fullName>
    </submittedName>
</protein>
<evidence type="ECO:0000313" key="1">
    <source>
        <dbReference type="EMBL" id="ACL58179.1"/>
    </source>
</evidence>
<sequence length="135" mass="14579">MTEPDFDLSPTVLEWSRGLASLSAGQPPCPRFRPDEWVETLANCRRFVDDFGPEADRLGWDTLTLFGVHPQSGVIRGDWTGVLLISLYPVLEVRADSCGSTSGRSHGTSRGGIAGSWCGSSGVNAIRPAFWQIAA</sequence>
<keyword evidence="2" id="KW-1185">Reference proteome</keyword>
<dbReference type="HOGENOM" id="CLU_1883334_0_0_5"/>
<accession>B8IKZ1</accession>